<dbReference type="Proteomes" id="UP000011666">
    <property type="component" value="Unassembled WGS sequence"/>
</dbReference>
<sequence>MSTNEPATPGGFTIQKRSKWPWIGGVVAVIVIIAVVLGVTLTGNDDKGFDSHLKIAYATSTPAQKAIIEYVNKEIAPDYGISLEAVGYGDGDTVYRSVDEHKTAAHFTAHRYWTAEVNKRLGTHNFATDAEVYTWVGPVYSGKYRSLDQIPNGAKVSIPQEPSVQAQQLAVIAGFGFIELDKSVDPLFVSTRDITSNPRNWQFTPIELNSQPRVYQDFDITFGGDGVDPAALITTVPLPRAYSPPLTVAEDRRTDPNIVKLYRAFKDPRIQEWLKTGDGQQYKTVISNVPTDQPLVHPELYLPLDPNAKSTAGNPQPSAVAGQG</sequence>
<evidence type="ECO:0000313" key="9">
    <source>
        <dbReference type="EMBL" id="GAC69230.1"/>
    </source>
</evidence>
<keyword evidence="8" id="KW-0812">Transmembrane</keyword>
<accession>M0QKR2</accession>
<evidence type="ECO:0000256" key="2">
    <source>
        <dbReference type="ARBA" id="ARBA00008973"/>
    </source>
</evidence>
<organism evidence="9 10">
    <name type="scientific">Gordonia soli NBRC 108243</name>
    <dbReference type="NCBI Taxonomy" id="1223545"/>
    <lineage>
        <taxon>Bacteria</taxon>
        <taxon>Bacillati</taxon>
        <taxon>Actinomycetota</taxon>
        <taxon>Actinomycetes</taxon>
        <taxon>Mycobacteriales</taxon>
        <taxon>Gordoniaceae</taxon>
        <taxon>Gordonia</taxon>
    </lineage>
</organism>
<dbReference type="EMBL" id="BANX01000023">
    <property type="protein sequence ID" value="GAC69230.1"/>
    <property type="molecule type" value="Genomic_DNA"/>
</dbReference>
<dbReference type="Pfam" id="PF03180">
    <property type="entry name" value="Lipoprotein_9"/>
    <property type="match status" value="1"/>
</dbReference>
<keyword evidence="3" id="KW-0732">Signal</keyword>
<name>M0QKR2_9ACTN</name>
<comment type="similarity">
    <text evidence="2">Belongs to the NlpA lipoprotein family.</text>
</comment>
<comment type="caution">
    <text evidence="9">The sequence shown here is derived from an EMBL/GenBank/DDBJ whole genome shotgun (WGS) entry which is preliminary data.</text>
</comment>
<evidence type="ECO:0000256" key="1">
    <source>
        <dbReference type="ARBA" id="ARBA00004635"/>
    </source>
</evidence>
<dbReference type="OrthoDB" id="9812878at2"/>
<feature type="region of interest" description="Disordered" evidence="7">
    <location>
        <begin position="304"/>
        <end position="324"/>
    </location>
</feature>
<dbReference type="AlphaFoldDB" id="M0QKR2"/>
<keyword evidence="10" id="KW-1185">Reference proteome</keyword>
<evidence type="ECO:0000256" key="8">
    <source>
        <dbReference type="SAM" id="Phobius"/>
    </source>
</evidence>
<dbReference type="InterPro" id="IPR004872">
    <property type="entry name" value="Lipoprotein_NlpA"/>
</dbReference>
<keyword evidence="6" id="KW-0449">Lipoprotein</keyword>
<keyword evidence="4 8" id="KW-0472">Membrane</keyword>
<keyword evidence="8" id="KW-1133">Transmembrane helix</keyword>
<keyword evidence="5" id="KW-0564">Palmitate</keyword>
<dbReference type="RefSeq" id="WP_007622089.1">
    <property type="nucleotide sequence ID" value="NZ_BANX01000023.1"/>
</dbReference>
<dbReference type="eggNOG" id="COG1464">
    <property type="taxonomic scope" value="Bacteria"/>
</dbReference>
<evidence type="ECO:0000256" key="5">
    <source>
        <dbReference type="ARBA" id="ARBA00023139"/>
    </source>
</evidence>
<gene>
    <name evidence="9" type="primary">metQ</name>
    <name evidence="9" type="ORF">GS4_23_00240</name>
</gene>
<dbReference type="PANTHER" id="PTHR30429">
    <property type="entry name" value="D-METHIONINE-BINDING LIPOPROTEIN METQ"/>
    <property type="match status" value="1"/>
</dbReference>
<reference evidence="9 10" key="1">
    <citation type="submission" date="2013-01" db="EMBL/GenBank/DDBJ databases">
        <title>Whole genome shotgun sequence of Gordonia soli NBRC 108243.</title>
        <authorList>
            <person name="Isaki-Nakamura S."/>
            <person name="Hosoyama A."/>
            <person name="Tsuchikane K."/>
            <person name="Ando Y."/>
            <person name="Baba S."/>
            <person name="Ohji S."/>
            <person name="Hamada M."/>
            <person name="Tamura T."/>
            <person name="Yamazoe A."/>
            <person name="Yamazaki S."/>
            <person name="Fujita N."/>
        </authorList>
    </citation>
    <scope>NUCLEOTIDE SEQUENCE [LARGE SCALE GENOMIC DNA]</scope>
    <source>
        <strain evidence="9 10">NBRC 108243</strain>
    </source>
</reference>
<protein>
    <submittedName>
        <fullName evidence="9">Methionine ABC transporter substrate-binding protein</fullName>
    </submittedName>
</protein>
<dbReference type="GO" id="GO:0016020">
    <property type="term" value="C:membrane"/>
    <property type="evidence" value="ECO:0007669"/>
    <property type="project" value="UniProtKB-SubCell"/>
</dbReference>
<evidence type="ECO:0000256" key="3">
    <source>
        <dbReference type="ARBA" id="ARBA00022729"/>
    </source>
</evidence>
<dbReference type="Gene3D" id="3.40.190.10">
    <property type="entry name" value="Periplasmic binding protein-like II"/>
    <property type="match status" value="2"/>
</dbReference>
<evidence type="ECO:0000256" key="6">
    <source>
        <dbReference type="ARBA" id="ARBA00023288"/>
    </source>
</evidence>
<proteinExistence type="inferred from homology"/>
<comment type="subcellular location">
    <subcellularLocation>
        <location evidence="1">Membrane</location>
        <topology evidence="1">Lipid-anchor</topology>
    </subcellularLocation>
</comment>
<dbReference type="PANTHER" id="PTHR30429:SF0">
    <property type="entry name" value="METHIONINE-BINDING LIPOPROTEIN METQ"/>
    <property type="match status" value="1"/>
</dbReference>
<feature type="transmembrane region" description="Helical" evidence="8">
    <location>
        <begin position="20"/>
        <end position="41"/>
    </location>
</feature>
<evidence type="ECO:0000256" key="4">
    <source>
        <dbReference type="ARBA" id="ARBA00023136"/>
    </source>
</evidence>
<dbReference type="SUPFAM" id="SSF53850">
    <property type="entry name" value="Periplasmic binding protein-like II"/>
    <property type="match status" value="1"/>
</dbReference>
<feature type="compositionally biased region" description="Polar residues" evidence="7">
    <location>
        <begin position="308"/>
        <end position="317"/>
    </location>
</feature>
<evidence type="ECO:0000256" key="7">
    <source>
        <dbReference type="SAM" id="MobiDB-lite"/>
    </source>
</evidence>
<evidence type="ECO:0000313" key="10">
    <source>
        <dbReference type="Proteomes" id="UP000011666"/>
    </source>
</evidence>
<dbReference type="STRING" id="1223545.GS4_23_00240"/>